<keyword evidence="3" id="KW-1185">Reference proteome</keyword>
<dbReference type="Proteomes" id="UP001206925">
    <property type="component" value="Unassembled WGS sequence"/>
</dbReference>
<organism evidence="2 3">
    <name type="scientific">Ambrosia artemisiifolia</name>
    <name type="common">Common ragweed</name>
    <dbReference type="NCBI Taxonomy" id="4212"/>
    <lineage>
        <taxon>Eukaryota</taxon>
        <taxon>Viridiplantae</taxon>
        <taxon>Streptophyta</taxon>
        <taxon>Embryophyta</taxon>
        <taxon>Tracheophyta</taxon>
        <taxon>Spermatophyta</taxon>
        <taxon>Magnoliopsida</taxon>
        <taxon>eudicotyledons</taxon>
        <taxon>Gunneridae</taxon>
        <taxon>Pentapetalae</taxon>
        <taxon>asterids</taxon>
        <taxon>campanulids</taxon>
        <taxon>Asterales</taxon>
        <taxon>Asteraceae</taxon>
        <taxon>Asteroideae</taxon>
        <taxon>Heliantheae alliance</taxon>
        <taxon>Heliantheae</taxon>
        <taxon>Ambrosia</taxon>
    </lineage>
</organism>
<evidence type="ECO:0000256" key="1">
    <source>
        <dbReference type="SAM" id="MobiDB-lite"/>
    </source>
</evidence>
<feature type="compositionally biased region" description="Polar residues" evidence="1">
    <location>
        <begin position="1"/>
        <end position="12"/>
    </location>
</feature>
<accession>A0AAD5CCW8</accession>
<evidence type="ECO:0000313" key="2">
    <source>
        <dbReference type="EMBL" id="KAI7738289.1"/>
    </source>
</evidence>
<protein>
    <submittedName>
        <fullName evidence="2">Uncharacterized protein</fullName>
    </submittedName>
</protein>
<sequence>MREDPNQSQIHQRNAAATHPEINQQSSPRPPPNVPLVFWPNSAGLPPPYPQPPYVMGHESILYHNQRHSWATGLCDCFSDLRISLLVLLCPCVAFGKIAEIVNEGETRWERNKERYRQAMATRYAQAPPTVQEMSR</sequence>
<name>A0AAD5CCW8_AMBAR</name>
<dbReference type="Pfam" id="PF04749">
    <property type="entry name" value="PLAC8"/>
    <property type="match status" value="1"/>
</dbReference>
<dbReference type="InterPro" id="IPR006461">
    <property type="entry name" value="PLAC_motif_containing"/>
</dbReference>
<feature type="region of interest" description="Disordered" evidence="1">
    <location>
        <begin position="1"/>
        <end position="39"/>
    </location>
</feature>
<dbReference type="EMBL" id="JAMZMK010008837">
    <property type="protein sequence ID" value="KAI7738289.1"/>
    <property type="molecule type" value="Genomic_DNA"/>
</dbReference>
<gene>
    <name evidence="2" type="ORF">M8C21_024386</name>
</gene>
<comment type="caution">
    <text evidence="2">The sequence shown here is derived from an EMBL/GenBank/DDBJ whole genome shotgun (WGS) entry which is preliminary data.</text>
</comment>
<reference evidence="2" key="1">
    <citation type="submission" date="2022-06" db="EMBL/GenBank/DDBJ databases">
        <title>Uncovering the hologenomic basis of an extraordinary plant invasion.</title>
        <authorList>
            <person name="Bieker V.C."/>
            <person name="Martin M.D."/>
            <person name="Gilbert T."/>
            <person name="Hodgins K."/>
            <person name="Battlay P."/>
            <person name="Petersen B."/>
            <person name="Wilson J."/>
        </authorList>
    </citation>
    <scope>NUCLEOTIDE SEQUENCE</scope>
    <source>
        <strain evidence="2">AA19_3_7</strain>
        <tissue evidence="2">Leaf</tissue>
    </source>
</reference>
<proteinExistence type="predicted"/>
<dbReference type="NCBIfam" id="TIGR01571">
    <property type="entry name" value="A_thal_Cys_rich"/>
    <property type="match status" value="1"/>
</dbReference>
<dbReference type="PANTHER" id="PTHR15907">
    <property type="entry name" value="DUF614 FAMILY PROTEIN-RELATED"/>
    <property type="match status" value="1"/>
</dbReference>
<dbReference type="AlphaFoldDB" id="A0AAD5CCW8"/>
<evidence type="ECO:0000313" key="3">
    <source>
        <dbReference type="Proteomes" id="UP001206925"/>
    </source>
</evidence>